<dbReference type="GO" id="GO:0006094">
    <property type="term" value="P:gluconeogenesis"/>
    <property type="evidence" value="ECO:0007669"/>
    <property type="project" value="TreeGrafter"/>
</dbReference>
<accession>A0A4W6BMG4</accession>
<protein>
    <submittedName>
        <fullName evidence="6">Uncharacterized protein</fullName>
    </submittedName>
</protein>
<evidence type="ECO:0000313" key="7">
    <source>
        <dbReference type="Proteomes" id="UP000314980"/>
    </source>
</evidence>
<dbReference type="Ensembl" id="ENSLCAT00010000285.1">
    <property type="protein sequence ID" value="ENSLCAP00010000265.1"/>
    <property type="gene ID" value="ENSLCAG00010000184.1"/>
</dbReference>
<evidence type="ECO:0000256" key="5">
    <source>
        <dbReference type="SAM" id="Phobius"/>
    </source>
</evidence>
<evidence type="ECO:0000256" key="4">
    <source>
        <dbReference type="ARBA" id="ARBA00023136"/>
    </source>
</evidence>
<dbReference type="GeneTree" id="ENSGT00940000180830"/>
<reference evidence="6" key="3">
    <citation type="submission" date="2025-09" db="UniProtKB">
        <authorList>
            <consortium name="Ensembl"/>
        </authorList>
    </citation>
    <scope>IDENTIFICATION</scope>
</reference>
<dbReference type="Proteomes" id="UP000314980">
    <property type="component" value="Unassembled WGS sequence"/>
</dbReference>
<dbReference type="InParanoid" id="A0A4W6BMG4"/>
<sequence>MIRQSSFFTLGSQRQGLFSLASTVADLHTAFFWLFPIWFHLRRDTGLRLIWVAVIGDWLNLVLKW</sequence>
<evidence type="ECO:0000256" key="2">
    <source>
        <dbReference type="ARBA" id="ARBA00022692"/>
    </source>
</evidence>
<evidence type="ECO:0000256" key="1">
    <source>
        <dbReference type="ARBA" id="ARBA00004141"/>
    </source>
</evidence>
<keyword evidence="7" id="KW-1185">Reference proteome</keyword>
<dbReference type="GO" id="GO:0016020">
    <property type="term" value="C:membrane"/>
    <property type="evidence" value="ECO:0007669"/>
    <property type="project" value="UniProtKB-SubCell"/>
</dbReference>
<reference evidence="7" key="1">
    <citation type="submission" date="2015-09" db="EMBL/GenBank/DDBJ databases">
        <authorList>
            <person name="Sai Rama Sridatta P."/>
        </authorList>
    </citation>
    <scope>NUCLEOTIDE SEQUENCE [LARGE SCALE GENOMIC DNA]</scope>
</reference>
<name>A0A4W6BMG4_LATCA</name>
<comment type="subcellular location">
    <subcellularLocation>
        <location evidence="1">Membrane</location>
        <topology evidence="1">Multi-pass membrane protein</topology>
    </subcellularLocation>
</comment>
<evidence type="ECO:0000256" key="3">
    <source>
        <dbReference type="ARBA" id="ARBA00022989"/>
    </source>
</evidence>
<dbReference type="AlphaFoldDB" id="A0A4W6BMG4"/>
<dbReference type="PANTHER" id="PTHR12591">
    <property type="entry name" value="GLUCOSE-6-PHOSPHATASE"/>
    <property type="match status" value="1"/>
</dbReference>
<dbReference type="GO" id="GO:0051156">
    <property type="term" value="P:glucose 6-phosphate metabolic process"/>
    <property type="evidence" value="ECO:0007669"/>
    <property type="project" value="TreeGrafter"/>
</dbReference>
<organism evidence="6 7">
    <name type="scientific">Lates calcarifer</name>
    <name type="common">Barramundi</name>
    <name type="synonym">Holocentrus calcarifer</name>
    <dbReference type="NCBI Taxonomy" id="8187"/>
    <lineage>
        <taxon>Eukaryota</taxon>
        <taxon>Metazoa</taxon>
        <taxon>Chordata</taxon>
        <taxon>Craniata</taxon>
        <taxon>Vertebrata</taxon>
        <taxon>Euteleostomi</taxon>
        <taxon>Actinopterygii</taxon>
        <taxon>Neopterygii</taxon>
        <taxon>Teleostei</taxon>
        <taxon>Neoteleostei</taxon>
        <taxon>Acanthomorphata</taxon>
        <taxon>Carangaria</taxon>
        <taxon>Carangaria incertae sedis</taxon>
        <taxon>Centropomidae</taxon>
        <taxon>Lates</taxon>
    </lineage>
</organism>
<dbReference type="PANTHER" id="PTHR12591:SF5">
    <property type="entry name" value="GLUCOSE-6-PHOSPHATASE"/>
    <property type="match status" value="1"/>
</dbReference>
<keyword evidence="2 5" id="KW-0812">Transmembrane</keyword>
<reference evidence="6" key="2">
    <citation type="submission" date="2025-08" db="UniProtKB">
        <authorList>
            <consortium name="Ensembl"/>
        </authorList>
    </citation>
    <scope>IDENTIFICATION</scope>
</reference>
<proteinExistence type="predicted"/>
<dbReference type="STRING" id="8187.ENSLCAP00010000265"/>
<keyword evidence="4 5" id="KW-0472">Membrane</keyword>
<keyword evidence="3 5" id="KW-1133">Transmembrane helix</keyword>
<evidence type="ECO:0000313" key="6">
    <source>
        <dbReference type="Ensembl" id="ENSLCAP00010000265.1"/>
    </source>
</evidence>
<dbReference type="GO" id="GO:0004346">
    <property type="term" value="F:glucose-6-phosphatase activity"/>
    <property type="evidence" value="ECO:0007669"/>
    <property type="project" value="TreeGrafter"/>
</dbReference>
<feature type="transmembrane region" description="Helical" evidence="5">
    <location>
        <begin position="20"/>
        <end position="39"/>
    </location>
</feature>